<protein>
    <submittedName>
        <fullName evidence="1">Uncharacterized protein</fullName>
    </submittedName>
</protein>
<gene>
    <name evidence="1" type="ORF">INT45_011865</name>
</gene>
<dbReference type="PANTHER" id="PTHR35871">
    <property type="entry name" value="EXPRESSED PROTEIN"/>
    <property type="match status" value="1"/>
</dbReference>
<dbReference type="GO" id="GO:0003676">
    <property type="term" value="F:nucleic acid binding"/>
    <property type="evidence" value="ECO:0007669"/>
    <property type="project" value="InterPro"/>
</dbReference>
<dbReference type="Proteomes" id="UP000646827">
    <property type="component" value="Unassembled WGS sequence"/>
</dbReference>
<evidence type="ECO:0000313" key="2">
    <source>
        <dbReference type="Proteomes" id="UP000646827"/>
    </source>
</evidence>
<dbReference type="AlphaFoldDB" id="A0A8H7V8S1"/>
<dbReference type="OrthoDB" id="10044727at2759"/>
<dbReference type="EMBL" id="JAEPRB010000822">
    <property type="protein sequence ID" value="KAG2211415.1"/>
    <property type="molecule type" value="Genomic_DNA"/>
</dbReference>
<keyword evidence="2" id="KW-1185">Reference proteome</keyword>
<reference evidence="1 2" key="1">
    <citation type="submission" date="2020-12" db="EMBL/GenBank/DDBJ databases">
        <title>Metabolic potential, ecology and presence of endohyphal bacteria is reflected in genomic diversity of Mucoromycotina.</title>
        <authorList>
            <person name="Muszewska A."/>
            <person name="Okrasinska A."/>
            <person name="Steczkiewicz K."/>
            <person name="Drgas O."/>
            <person name="Orlowska M."/>
            <person name="Perlinska-Lenart U."/>
            <person name="Aleksandrzak-Piekarczyk T."/>
            <person name="Szatraj K."/>
            <person name="Zielenkiewicz U."/>
            <person name="Pilsyk S."/>
            <person name="Malc E."/>
            <person name="Mieczkowski P."/>
            <person name="Kruszewska J.S."/>
            <person name="Biernat P."/>
            <person name="Pawlowska J."/>
        </authorList>
    </citation>
    <scope>NUCLEOTIDE SEQUENCE [LARGE SCALE GENOMIC DNA]</scope>
    <source>
        <strain evidence="1 2">CBS 142.35</strain>
    </source>
</reference>
<dbReference type="Gene3D" id="3.30.420.10">
    <property type="entry name" value="Ribonuclease H-like superfamily/Ribonuclease H"/>
    <property type="match status" value="1"/>
</dbReference>
<dbReference type="PANTHER" id="PTHR35871:SF1">
    <property type="entry name" value="CXC1-LIKE CYSTEINE CLUSTER ASSOCIATED WITH KDZ TRANSPOSASES DOMAIN-CONTAINING PROTEIN"/>
    <property type="match status" value="1"/>
</dbReference>
<comment type="caution">
    <text evidence="1">The sequence shown here is derived from an EMBL/GenBank/DDBJ whole genome shotgun (WGS) entry which is preliminary data.</text>
</comment>
<accession>A0A8H7V8S1</accession>
<proteinExistence type="predicted"/>
<sequence>MEASEQLSRDMWQRKERFAQRIHEWANEYLDTKTLTLSKRGAHVKTGLVLRDEHLKEKCVHFFRSINPEARTIQFLRKFIETDLIIDEKEPNKHVESISESTVRRYLKIWGFKFRTKTDSIYIDGHERRDVVEYRKGWADRMLAYKKTMVRYDEYDEAQEPLRMEIWNRPKVLVTHDETYFYTNDSKRTLYLATNETIIRKKGEGHAIMLSTFGCSCHGLFSCETILPGAQHDGYWKKEDMAKQLQSAIEEFNTLHPNCTGVFCFDQSSNHSAMPDNALNAHRMNMGPGGKHIVSRDSGYYNQDGQWVAQSMVDANGVPRGLQRVLIERGLWPAQGLNRYCKGQSTINCCAVHLMEAQPDFKSQKSLLEEICAKNHMIFELYPKYHCECNWIERVWAEMKKIAREECDYSFKSLQNCVKDLPKRIPIQHIIHYEQRAWKFIEMYSRGLDIRRAEWAAKKYKSHRVLPPTLDFSDFHE</sequence>
<dbReference type="InterPro" id="IPR036397">
    <property type="entry name" value="RNaseH_sf"/>
</dbReference>
<organism evidence="1 2">
    <name type="scientific">Circinella minor</name>
    <dbReference type="NCBI Taxonomy" id="1195481"/>
    <lineage>
        <taxon>Eukaryota</taxon>
        <taxon>Fungi</taxon>
        <taxon>Fungi incertae sedis</taxon>
        <taxon>Mucoromycota</taxon>
        <taxon>Mucoromycotina</taxon>
        <taxon>Mucoromycetes</taxon>
        <taxon>Mucorales</taxon>
        <taxon>Lichtheimiaceae</taxon>
        <taxon>Circinella</taxon>
    </lineage>
</organism>
<name>A0A8H7V8S1_9FUNG</name>
<evidence type="ECO:0000313" key="1">
    <source>
        <dbReference type="EMBL" id="KAG2211415.1"/>
    </source>
</evidence>